<dbReference type="Proteomes" id="UP001501423">
    <property type="component" value="Unassembled WGS sequence"/>
</dbReference>
<accession>A0ABN3WHV8</accession>
<sequence>MTAPDPRPPGPADLLEGSAGPVLRSLLTHAGLGLAVWGTELRCVWADDVLTRYDGVPPRAAARPASGEAGGCPARATAQVRAAGSYTA</sequence>
<protein>
    <submittedName>
        <fullName evidence="1">Uncharacterized protein</fullName>
    </submittedName>
</protein>
<dbReference type="RefSeq" id="WP_189364530.1">
    <property type="nucleotide sequence ID" value="NZ_BAAAVA010000011.1"/>
</dbReference>
<comment type="caution">
    <text evidence="1">The sequence shown here is derived from an EMBL/GenBank/DDBJ whole genome shotgun (WGS) entry which is preliminary data.</text>
</comment>
<reference evidence="1 2" key="1">
    <citation type="journal article" date="2019" name="Int. J. Syst. Evol. Microbiol.">
        <title>The Global Catalogue of Microorganisms (GCM) 10K type strain sequencing project: providing services to taxonomists for standard genome sequencing and annotation.</title>
        <authorList>
            <consortium name="The Broad Institute Genomics Platform"/>
            <consortium name="The Broad Institute Genome Sequencing Center for Infectious Disease"/>
            <person name="Wu L."/>
            <person name="Ma J."/>
        </authorList>
    </citation>
    <scope>NUCLEOTIDE SEQUENCE [LARGE SCALE GENOMIC DNA]</scope>
    <source>
        <strain evidence="1 2">JCM 9650</strain>
    </source>
</reference>
<keyword evidence="2" id="KW-1185">Reference proteome</keyword>
<organism evidence="1 2">
    <name type="scientific">Streptomyces erythrogriseus</name>
    <dbReference type="NCBI Taxonomy" id="284027"/>
    <lineage>
        <taxon>Bacteria</taxon>
        <taxon>Bacillati</taxon>
        <taxon>Actinomycetota</taxon>
        <taxon>Actinomycetes</taxon>
        <taxon>Kitasatosporales</taxon>
        <taxon>Streptomycetaceae</taxon>
        <taxon>Streptomyces</taxon>
        <taxon>Streptomyces griseoincarnatus group</taxon>
    </lineage>
</organism>
<evidence type="ECO:0000313" key="1">
    <source>
        <dbReference type="EMBL" id="GAA2916673.1"/>
    </source>
</evidence>
<name>A0ABN3WHV8_9ACTN</name>
<evidence type="ECO:0000313" key="2">
    <source>
        <dbReference type="Proteomes" id="UP001501423"/>
    </source>
</evidence>
<dbReference type="EMBL" id="BAAAVA010000011">
    <property type="protein sequence ID" value="GAA2916673.1"/>
    <property type="molecule type" value="Genomic_DNA"/>
</dbReference>
<proteinExistence type="predicted"/>
<gene>
    <name evidence="1" type="ORF">GCM10010478_15230</name>
</gene>